<dbReference type="Pfam" id="PF26639">
    <property type="entry name" value="Het-6_barrel"/>
    <property type="match status" value="1"/>
</dbReference>
<dbReference type="InterPro" id="IPR052895">
    <property type="entry name" value="HetReg/Transcr_Mod"/>
</dbReference>
<sequence length="793" mass="89966">MSLLPTIYDFSRRDCGDEEGNDVIIEYDGHGVKIKTTGYRWQFLFSSEMTEIETVILSSIESMIQVFAVLQTRASKPSEAAGIAEIEARLHLAKSEVRTDLMVYDPLPGPDWTRLFQIDRMDARPIGPKAFDVTIYGSLTAFKLDSMPPYRALSYTWAWPVEMNNAGASPNEIEVSASIICNNGVLRITDNLFSALCYLTSLGKLGWIWIDAICINQADGTEKSDLICQMDTIYSHAAEVIGWLGSAQLFTKDLIWATTDFIDRFKDHENFKSQGFDWPTDSLKDQQISQFFKVDHLLDGLLRVYLFYNSCRWFKRAWVTQEIVLAKRVRLFCGEFEVSWWGLQDFATIMLRTGWLGVIISFGGKYIDKWDNRSWLYELRTWKILPEVIPRILNDPDLGTSLTLTMNEISSHLPGTPGRYLTCFHEILSCTMQFRCTKAVDHVFSAIGLAGPEYKAKIMALLKLDYTMNPKEFCMEISRSILSNAKYLDILIASGFPDPDDQDPNSTTEDVLPSWVPNYISPPRFSAFSKRDSRSLNAGLCEENPPPFEIQGLSLVCDGAFFDTIEILEHAAIFPRIHLLDFCTKFTALISQKPRLEVLWRTLILDQSFDDRNPAPEDYATSFMAMIAETDGPGLADATKRGENTNEYFGRLDDYLETLNAKEVLGDKALTSAEMREYVQALANAKDNQDDHSLDPSIVSNINQTALPYTRSEGQPRGLDYIFMTKKGFMGICKGPCQKGDQVWALRNAHVPFFLRETEVLDNFQLVGTCFVLDKMQGEMIQDAEEVKTIRLV</sequence>
<proteinExistence type="predicted"/>
<dbReference type="AlphaFoldDB" id="A0A2J6R7R6"/>
<evidence type="ECO:0000259" key="1">
    <source>
        <dbReference type="Pfam" id="PF06985"/>
    </source>
</evidence>
<protein>
    <recommendedName>
        <fullName evidence="1">Heterokaryon incompatibility domain-containing protein</fullName>
    </recommendedName>
</protein>
<accession>A0A2J6R7R6</accession>
<evidence type="ECO:0000313" key="2">
    <source>
        <dbReference type="EMBL" id="PMD34552.1"/>
    </source>
</evidence>
<name>A0A2J6R7R6_HYAVF</name>
<dbReference type="OrthoDB" id="2157530at2759"/>
<dbReference type="STRING" id="1149755.A0A2J6R7R6"/>
<keyword evidence="3" id="KW-1185">Reference proteome</keyword>
<evidence type="ECO:0000313" key="3">
    <source>
        <dbReference type="Proteomes" id="UP000235786"/>
    </source>
</evidence>
<dbReference type="PANTHER" id="PTHR24148:SF64">
    <property type="entry name" value="HETEROKARYON INCOMPATIBILITY DOMAIN-CONTAINING PROTEIN"/>
    <property type="match status" value="1"/>
</dbReference>
<dbReference type="Proteomes" id="UP000235786">
    <property type="component" value="Unassembled WGS sequence"/>
</dbReference>
<gene>
    <name evidence="2" type="ORF">L207DRAFT_516723</name>
</gene>
<reference evidence="2 3" key="1">
    <citation type="submission" date="2016-04" db="EMBL/GenBank/DDBJ databases">
        <title>A degradative enzymes factory behind the ericoid mycorrhizal symbiosis.</title>
        <authorList>
            <consortium name="DOE Joint Genome Institute"/>
            <person name="Martino E."/>
            <person name="Morin E."/>
            <person name="Grelet G."/>
            <person name="Kuo A."/>
            <person name="Kohler A."/>
            <person name="Daghino S."/>
            <person name="Barry K."/>
            <person name="Choi C."/>
            <person name="Cichocki N."/>
            <person name="Clum A."/>
            <person name="Copeland A."/>
            <person name="Hainaut M."/>
            <person name="Haridas S."/>
            <person name="Labutti K."/>
            <person name="Lindquist E."/>
            <person name="Lipzen A."/>
            <person name="Khouja H.-R."/>
            <person name="Murat C."/>
            <person name="Ohm R."/>
            <person name="Olson A."/>
            <person name="Spatafora J."/>
            <person name="Veneault-Fourrey C."/>
            <person name="Henrissat B."/>
            <person name="Grigoriev I."/>
            <person name="Martin F."/>
            <person name="Perotto S."/>
        </authorList>
    </citation>
    <scope>NUCLEOTIDE SEQUENCE [LARGE SCALE GENOMIC DNA]</scope>
    <source>
        <strain evidence="2 3">F</strain>
    </source>
</reference>
<organism evidence="2 3">
    <name type="scientific">Hyaloscypha variabilis (strain UAMH 11265 / GT02V1 / F)</name>
    <name type="common">Meliniomyces variabilis</name>
    <dbReference type="NCBI Taxonomy" id="1149755"/>
    <lineage>
        <taxon>Eukaryota</taxon>
        <taxon>Fungi</taxon>
        <taxon>Dikarya</taxon>
        <taxon>Ascomycota</taxon>
        <taxon>Pezizomycotina</taxon>
        <taxon>Leotiomycetes</taxon>
        <taxon>Helotiales</taxon>
        <taxon>Hyaloscyphaceae</taxon>
        <taxon>Hyaloscypha</taxon>
        <taxon>Hyaloscypha variabilis</taxon>
    </lineage>
</organism>
<dbReference type="EMBL" id="KZ613953">
    <property type="protein sequence ID" value="PMD34552.1"/>
    <property type="molecule type" value="Genomic_DNA"/>
</dbReference>
<dbReference type="PANTHER" id="PTHR24148">
    <property type="entry name" value="ANKYRIN REPEAT DOMAIN-CONTAINING PROTEIN 39 HOMOLOG-RELATED"/>
    <property type="match status" value="1"/>
</dbReference>
<feature type="domain" description="Heterokaryon incompatibility" evidence="1">
    <location>
        <begin position="150"/>
        <end position="322"/>
    </location>
</feature>
<dbReference type="Pfam" id="PF06985">
    <property type="entry name" value="HET"/>
    <property type="match status" value="1"/>
</dbReference>
<dbReference type="InterPro" id="IPR010730">
    <property type="entry name" value="HET"/>
</dbReference>